<keyword evidence="7" id="KW-1185">Reference proteome</keyword>
<feature type="domain" description="HTH lacI-type" evidence="5">
    <location>
        <begin position="20"/>
        <end position="75"/>
    </location>
</feature>
<reference evidence="6" key="1">
    <citation type="submission" date="2019-10" db="EMBL/GenBank/DDBJ databases">
        <title>Nonomuraea sp. nov., isolated from Phyllanthus amarus.</title>
        <authorList>
            <person name="Klykleung N."/>
            <person name="Tanasupawat S."/>
        </authorList>
    </citation>
    <scope>NUCLEOTIDE SEQUENCE [LARGE SCALE GENOMIC DNA]</scope>
    <source>
        <strain evidence="6">3MP-10</strain>
    </source>
</reference>
<dbReference type="InterPro" id="IPR028082">
    <property type="entry name" value="Peripla_BP_I"/>
</dbReference>
<keyword evidence="2" id="KW-0805">Transcription regulation</keyword>
<sequence length="360" mass="38026">MTSDPTTAKPGSDVPRRATATLSDVARAAGVSKASASRALNPGSRHVSAELRARVREAARRLGYQPNSSARATTTGTTAMVVVLVSDISDPYNAEITHGVIERAGEAGLVATIAGTDHAIDDEVRAVRMMRSLRPSAMILTGTRSGSAVSRALLNEELERYTRERGRVVVAGDDELPFDTVVVPRRRGAAELVAALHELGYRSPAVILPDRDAVAAREWEAGVVEGARRLGLRFDYQVAIRVPTTRDGGYEGTARLLRDRPGDVDVVLAATDTMAVGAMSAIRDAGLRPGTDLGVAGFGDIEGTEDVTPSLTSVNLALVQAGAAAVECVLRDSTADRRMVELQARVVIRGTTPPRGADRS</sequence>
<dbReference type="PANTHER" id="PTHR30146:SF148">
    <property type="entry name" value="HTH-TYPE TRANSCRIPTIONAL REPRESSOR PURR-RELATED"/>
    <property type="match status" value="1"/>
</dbReference>
<evidence type="ECO:0000256" key="1">
    <source>
        <dbReference type="ARBA" id="ARBA00022491"/>
    </source>
</evidence>
<dbReference type="AlphaFoldDB" id="A0A5N6A4M9"/>
<accession>A0A5N6A4M9</accession>
<dbReference type="GO" id="GO:0003700">
    <property type="term" value="F:DNA-binding transcription factor activity"/>
    <property type="evidence" value="ECO:0007669"/>
    <property type="project" value="TreeGrafter"/>
</dbReference>
<dbReference type="SMART" id="SM00354">
    <property type="entry name" value="HTH_LACI"/>
    <property type="match status" value="1"/>
</dbReference>
<dbReference type="Pfam" id="PF00356">
    <property type="entry name" value="LacI"/>
    <property type="match status" value="1"/>
</dbReference>
<evidence type="ECO:0000313" key="7">
    <source>
        <dbReference type="Proteomes" id="UP000314251"/>
    </source>
</evidence>
<dbReference type="PANTHER" id="PTHR30146">
    <property type="entry name" value="LACI-RELATED TRANSCRIPTIONAL REPRESSOR"/>
    <property type="match status" value="1"/>
</dbReference>
<protein>
    <submittedName>
        <fullName evidence="6">LacI family DNA-binding transcriptional regulator</fullName>
    </submittedName>
</protein>
<dbReference type="OrthoDB" id="3226810at2"/>
<dbReference type="PROSITE" id="PS50932">
    <property type="entry name" value="HTH_LACI_2"/>
    <property type="match status" value="1"/>
</dbReference>
<evidence type="ECO:0000313" key="6">
    <source>
        <dbReference type="EMBL" id="KAB8162650.1"/>
    </source>
</evidence>
<dbReference type="Proteomes" id="UP000314251">
    <property type="component" value="Unassembled WGS sequence"/>
</dbReference>
<keyword evidence="4" id="KW-0804">Transcription</keyword>
<dbReference type="Pfam" id="PF13377">
    <property type="entry name" value="Peripla_BP_3"/>
    <property type="match status" value="1"/>
</dbReference>
<evidence type="ECO:0000259" key="5">
    <source>
        <dbReference type="PROSITE" id="PS50932"/>
    </source>
</evidence>
<organism evidence="6 7">
    <name type="scientific">Streptomyces mimosae</name>
    <dbReference type="NCBI Taxonomy" id="2586635"/>
    <lineage>
        <taxon>Bacteria</taxon>
        <taxon>Bacillati</taxon>
        <taxon>Actinomycetota</taxon>
        <taxon>Actinomycetes</taxon>
        <taxon>Kitasatosporales</taxon>
        <taxon>Streptomycetaceae</taxon>
        <taxon>Streptomyces</taxon>
    </lineage>
</organism>
<dbReference type="Gene3D" id="3.40.50.2300">
    <property type="match status" value="2"/>
</dbReference>
<dbReference type="PROSITE" id="PS00356">
    <property type="entry name" value="HTH_LACI_1"/>
    <property type="match status" value="1"/>
</dbReference>
<dbReference type="Gene3D" id="1.10.260.40">
    <property type="entry name" value="lambda repressor-like DNA-binding domains"/>
    <property type="match status" value="1"/>
</dbReference>
<dbReference type="CDD" id="cd06267">
    <property type="entry name" value="PBP1_LacI_sugar_binding-like"/>
    <property type="match status" value="1"/>
</dbReference>
<comment type="caution">
    <text evidence="6">The sequence shown here is derived from an EMBL/GenBank/DDBJ whole genome shotgun (WGS) entry which is preliminary data.</text>
</comment>
<dbReference type="InterPro" id="IPR010982">
    <property type="entry name" value="Lambda_DNA-bd_dom_sf"/>
</dbReference>
<dbReference type="RefSeq" id="WP_139671116.1">
    <property type="nucleotide sequence ID" value="NZ_VDLY02000014.1"/>
</dbReference>
<dbReference type="SUPFAM" id="SSF47413">
    <property type="entry name" value="lambda repressor-like DNA-binding domains"/>
    <property type="match status" value="1"/>
</dbReference>
<dbReference type="GO" id="GO:0000976">
    <property type="term" value="F:transcription cis-regulatory region binding"/>
    <property type="evidence" value="ECO:0007669"/>
    <property type="project" value="TreeGrafter"/>
</dbReference>
<evidence type="ECO:0000256" key="4">
    <source>
        <dbReference type="ARBA" id="ARBA00023163"/>
    </source>
</evidence>
<keyword evidence="1" id="KW-0678">Repressor</keyword>
<evidence type="ECO:0000256" key="3">
    <source>
        <dbReference type="ARBA" id="ARBA00023125"/>
    </source>
</evidence>
<dbReference type="InterPro" id="IPR000843">
    <property type="entry name" value="HTH_LacI"/>
</dbReference>
<proteinExistence type="predicted"/>
<keyword evidence="3 6" id="KW-0238">DNA-binding</keyword>
<evidence type="ECO:0000256" key="2">
    <source>
        <dbReference type="ARBA" id="ARBA00023015"/>
    </source>
</evidence>
<dbReference type="SUPFAM" id="SSF53822">
    <property type="entry name" value="Periplasmic binding protein-like I"/>
    <property type="match status" value="1"/>
</dbReference>
<dbReference type="InterPro" id="IPR046335">
    <property type="entry name" value="LacI/GalR-like_sensor"/>
</dbReference>
<gene>
    <name evidence="6" type="ORF">FH607_021695</name>
</gene>
<name>A0A5N6A4M9_9ACTN</name>
<dbReference type="EMBL" id="VDLY02000014">
    <property type="protein sequence ID" value="KAB8162650.1"/>
    <property type="molecule type" value="Genomic_DNA"/>
</dbReference>